<dbReference type="RefSeq" id="WP_201770193.1">
    <property type="nucleotide sequence ID" value="NZ_CP007453.1"/>
</dbReference>
<keyword evidence="2" id="KW-0614">Plasmid</keyword>
<proteinExistence type="predicted"/>
<evidence type="ECO:0000256" key="1">
    <source>
        <dbReference type="SAM" id="Phobius"/>
    </source>
</evidence>
<keyword evidence="1" id="KW-0812">Transmembrane</keyword>
<evidence type="ECO:0008006" key="4">
    <source>
        <dbReference type="Google" id="ProtNLM"/>
    </source>
</evidence>
<dbReference type="KEGG" id="eac:EAL2_808p02540"/>
<dbReference type="EMBL" id="CP007453">
    <property type="protein sequence ID" value="AHM57759.1"/>
    <property type="molecule type" value="Genomic_DNA"/>
</dbReference>
<reference evidence="2 3" key="1">
    <citation type="journal article" date="2014" name="Genome Announc.">
        <title>Complete Genome Sequence of Amino Acid-Utilizing Eubacterium acidaminophilum al-2 (DSM 3953).</title>
        <authorList>
            <person name="Poehlein A."/>
            <person name="Andreesen J.R."/>
            <person name="Daniel R."/>
        </authorList>
    </citation>
    <scope>NUCLEOTIDE SEQUENCE [LARGE SCALE GENOMIC DNA]</scope>
    <source>
        <strain evidence="2 3">DSM 3953</strain>
        <plasmid evidence="3">Plasmid EAL2_808p</plasmid>
    </source>
</reference>
<feature type="transmembrane region" description="Helical" evidence="1">
    <location>
        <begin position="57"/>
        <end position="76"/>
    </location>
</feature>
<sequence>MKKEKNNSANYKIDMKLMIKQLFELRKGPTPWGKAFCAGLCAGLPVLLGILMDNFELGLLGGVGGFTYLYVFNETYASRIKKIFLVALTISFLVGLGTIVAPYPWLVILIIGLIGFAGTFIFGVFKVPGPAAIFFILSFAITTSMPINPTQAPLRFIVVLSSGLFAWALSMAGWFKNPHRAEIKAVEDIYLSLGAFCEAIGSKDMNNKRQLALEALRRGEETLSSGVKLKRNKMQFDRLVLLNQYANDLFLELIEVSFYRSGKVPQEIIHRIGELNKFISCKNGKEDKIDIKRLFEEPASEYSRLMDGIYAIEGLINMPLEDIEAEVAKSVRPSRRMRLVKAMDRDSIVSLSIIMCMIP</sequence>
<keyword evidence="1" id="KW-0472">Membrane</keyword>
<dbReference type="Proteomes" id="UP000019591">
    <property type="component" value="Plasmid EAL2_808p"/>
</dbReference>
<feature type="transmembrane region" description="Helical" evidence="1">
    <location>
        <begin position="83"/>
        <end position="100"/>
    </location>
</feature>
<protein>
    <recommendedName>
        <fullName evidence="4">Integral membrane protein YccS N-terminal domain-containing protein</fullName>
    </recommendedName>
</protein>
<dbReference type="eggNOG" id="COG1289">
    <property type="taxonomic scope" value="Bacteria"/>
</dbReference>
<dbReference type="AlphaFoldDB" id="W8T7Q0"/>
<gene>
    <name evidence="2" type="ORF">EAL2_808p02540</name>
</gene>
<accession>W8T7Q0</accession>
<feature type="transmembrane region" description="Helical" evidence="1">
    <location>
        <begin position="154"/>
        <end position="175"/>
    </location>
</feature>
<geneLocation type="plasmid" evidence="2 3">
    <name>EAL2_808p</name>
</geneLocation>
<name>W8T7Q0_PEPAC</name>
<organism evidence="2 3">
    <name type="scientific">Peptoclostridium acidaminophilum DSM 3953</name>
    <dbReference type="NCBI Taxonomy" id="1286171"/>
    <lineage>
        <taxon>Bacteria</taxon>
        <taxon>Bacillati</taxon>
        <taxon>Bacillota</taxon>
        <taxon>Clostridia</taxon>
        <taxon>Peptostreptococcales</taxon>
        <taxon>Peptoclostridiaceae</taxon>
        <taxon>Peptoclostridium</taxon>
    </lineage>
</organism>
<dbReference type="PATRIC" id="fig|1286171.3.peg.2431"/>
<evidence type="ECO:0000313" key="3">
    <source>
        <dbReference type="Proteomes" id="UP000019591"/>
    </source>
</evidence>
<feature type="transmembrane region" description="Helical" evidence="1">
    <location>
        <begin position="32"/>
        <end position="51"/>
    </location>
</feature>
<keyword evidence="1" id="KW-1133">Transmembrane helix</keyword>
<dbReference type="HOGENOM" id="CLU_771053_0_0_9"/>
<evidence type="ECO:0000313" key="2">
    <source>
        <dbReference type="EMBL" id="AHM57759.1"/>
    </source>
</evidence>
<keyword evidence="3" id="KW-1185">Reference proteome</keyword>
<feature type="transmembrane region" description="Helical" evidence="1">
    <location>
        <begin position="106"/>
        <end position="125"/>
    </location>
</feature>